<accession>A0A502FXG4</accession>
<keyword evidence="3" id="KW-1003">Cell membrane</keyword>
<evidence type="ECO:0000256" key="8">
    <source>
        <dbReference type="ARBA" id="ARBA00023136"/>
    </source>
</evidence>
<evidence type="ECO:0000256" key="6">
    <source>
        <dbReference type="ARBA" id="ARBA00022927"/>
    </source>
</evidence>
<evidence type="ECO:0000313" key="11">
    <source>
        <dbReference type="Proteomes" id="UP000319931"/>
    </source>
</evidence>
<evidence type="ECO:0000256" key="7">
    <source>
        <dbReference type="ARBA" id="ARBA00022989"/>
    </source>
</evidence>
<feature type="domain" description="Type II secretion system protein GspC N-terminal" evidence="9">
    <location>
        <begin position="29"/>
        <end position="155"/>
    </location>
</feature>
<evidence type="ECO:0000256" key="3">
    <source>
        <dbReference type="ARBA" id="ARBA00022475"/>
    </source>
</evidence>
<keyword evidence="11" id="KW-1185">Reference proteome</keyword>
<keyword evidence="5" id="KW-0812">Transmembrane</keyword>
<comment type="subcellular location">
    <subcellularLocation>
        <location evidence="1">Cell inner membrane</location>
    </subcellularLocation>
</comment>
<dbReference type="Gene3D" id="2.30.42.10">
    <property type="match status" value="1"/>
</dbReference>
<keyword evidence="4" id="KW-0997">Cell inner membrane</keyword>
<keyword evidence="7" id="KW-1133">Transmembrane helix</keyword>
<dbReference type="GO" id="GO:0005886">
    <property type="term" value="C:plasma membrane"/>
    <property type="evidence" value="ECO:0007669"/>
    <property type="project" value="UniProtKB-SubCell"/>
</dbReference>
<evidence type="ECO:0000256" key="2">
    <source>
        <dbReference type="ARBA" id="ARBA00022448"/>
    </source>
</evidence>
<evidence type="ECO:0000256" key="5">
    <source>
        <dbReference type="ARBA" id="ARBA00022692"/>
    </source>
</evidence>
<evidence type="ECO:0000256" key="4">
    <source>
        <dbReference type="ARBA" id="ARBA00022519"/>
    </source>
</evidence>
<evidence type="ECO:0000256" key="1">
    <source>
        <dbReference type="ARBA" id="ARBA00004533"/>
    </source>
</evidence>
<reference evidence="10 11" key="1">
    <citation type="journal article" date="2019" name="Environ. Microbiol.">
        <title>Species interactions and distinct microbial communities in high Arctic permafrost affected cryosols are associated with the CH4 and CO2 gas fluxes.</title>
        <authorList>
            <person name="Altshuler I."/>
            <person name="Hamel J."/>
            <person name="Turney S."/>
            <person name="Magnuson E."/>
            <person name="Levesque R."/>
            <person name="Greer C."/>
            <person name="Whyte L.G."/>
        </authorList>
    </citation>
    <scope>NUCLEOTIDE SEQUENCE [LARGE SCALE GENOMIC DNA]</scope>
    <source>
        <strain evidence="10 11">E6.1</strain>
    </source>
</reference>
<dbReference type="AlphaFoldDB" id="A0A502FXG4"/>
<dbReference type="Pfam" id="PF11356">
    <property type="entry name" value="T2SSC"/>
    <property type="match status" value="1"/>
</dbReference>
<keyword evidence="8" id="KW-0472">Membrane</keyword>
<dbReference type="SUPFAM" id="SSF50156">
    <property type="entry name" value="PDZ domain-like"/>
    <property type="match status" value="1"/>
</dbReference>
<name>A0A502FXG4_9SPHN</name>
<dbReference type="InterPro" id="IPR036034">
    <property type="entry name" value="PDZ_sf"/>
</dbReference>
<dbReference type="Proteomes" id="UP000319931">
    <property type="component" value="Unassembled WGS sequence"/>
</dbReference>
<protein>
    <submittedName>
        <fullName evidence="10">Type II secretory protein PulC</fullName>
    </submittedName>
</protein>
<sequence>MRLVLDARARAFLRRLPVTTVYSTLELALIALLAIQSARLVWAVLTPVGPVGIWRPEQGGVAGSPEAILRGFDPFYRASGGDAVGPTVVTTLQLTLFGVRIDEAQGGGSAIIAGPDGVQQSVGVGQEIMPGVRLKAVAFDHVTIDRGGAAEDLYLQQTEQAPVQAVPNGPPLIGGGGGALSVGAAPPPAAIGPQGVSFAQMRRDVGFIPRIDGGRVSGLTVRAQGAGAGFRAAGLRDGDVITQIAGKSVGGAEDIERLAAQYAKGGQLSVSVERGKDTIPLVITIAGQ</sequence>
<gene>
    <name evidence="10" type="ORF">EAH76_05760</name>
</gene>
<evidence type="ECO:0000313" key="10">
    <source>
        <dbReference type="EMBL" id="TPG54195.1"/>
    </source>
</evidence>
<evidence type="ECO:0000259" key="9">
    <source>
        <dbReference type="Pfam" id="PF11356"/>
    </source>
</evidence>
<dbReference type="RefSeq" id="WP_140849077.1">
    <property type="nucleotide sequence ID" value="NZ_RCZC01000002.1"/>
</dbReference>
<dbReference type="EMBL" id="RCZC01000002">
    <property type="protein sequence ID" value="TPG54195.1"/>
    <property type="molecule type" value="Genomic_DNA"/>
</dbReference>
<keyword evidence="6" id="KW-0653">Protein transport</keyword>
<dbReference type="OrthoDB" id="9812912at2"/>
<dbReference type="GO" id="GO:0015031">
    <property type="term" value="P:protein transport"/>
    <property type="evidence" value="ECO:0007669"/>
    <property type="project" value="UniProtKB-KW"/>
</dbReference>
<dbReference type="InterPro" id="IPR024961">
    <property type="entry name" value="T2SS_GspC_N"/>
</dbReference>
<dbReference type="Gene3D" id="2.30.30.830">
    <property type="match status" value="1"/>
</dbReference>
<comment type="caution">
    <text evidence="10">The sequence shown here is derived from an EMBL/GenBank/DDBJ whole genome shotgun (WGS) entry which is preliminary data.</text>
</comment>
<proteinExistence type="predicted"/>
<organism evidence="10 11">
    <name type="scientific">Sphingomonas glacialis</name>
    <dbReference type="NCBI Taxonomy" id="658225"/>
    <lineage>
        <taxon>Bacteria</taxon>
        <taxon>Pseudomonadati</taxon>
        <taxon>Pseudomonadota</taxon>
        <taxon>Alphaproteobacteria</taxon>
        <taxon>Sphingomonadales</taxon>
        <taxon>Sphingomonadaceae</taxon>
        <taxon>Sphingomonas</taxon>
    </lineage>
</organism>
<keyword evidence="2" id="KW-0813">Transport</keyword>